<organism evidence="1 2">
    <name type="scientific">Hibiscus sabdariffa</name>
    <name type="common">roselle</name>
    <dbReference type="NCBI Taxonomy" id="183260"/>
    <lineage>
        <taxon>Eukaryota</taxon>
        <taxon>Viridiplantae</taxon>
        <taxon>Streptophyta</taxon>
        <taxon>Embryophyta</taxon>
        <taxon>Tracheophyta</taxon>
        <taxon>Spermatophyta</taxon>
        <taxon>Magnoliopsida</taxon>
        <taxon>eudicotyledons</taxon>
        <taxon>Gunneridae</taxon>
        <taxon>Pentapetalae</taxon>
        <taxon>rosids</taxon>
        <taxon>malvids</taxon>
        <taxon>Malvales</taxon>
        <taxon>Malvaceae</taxon>
        <taxon>Malvoideae</taxon>
        <taxon>Hibiscus</taxon>
    </lineage>
</organism>
<dbReference type="Proteomes" id="UP001396334">
    <property type="component" value="Unassembled WGS sequence"/>
</dbReference>
<name>A0ABR2R1K8_9ROSI</name>
<gene>
    <name evidence="1" type="ORF">V6N11_019173</name>
</gene>
<reference evidence="1 2" key="1">
    <citation type="journal article" date="2024" name="G3 (Bethesda)">
        <title>Genome assembly of Hibiscus sabdariffa L. provides insights into metabolisms of medicinal natural products.</title>
        <authorList>
            <person name="Kim T."/>
        </authorList>
    </citation>
    <scope>NUCLEOTIDE SEQUENCE [LARGE SCALE GENOMIC DNA]</scope>
    <source>
        <strain evidence="1">TK-2024</strain>
        <tissue evidence="1">Old leaves</tissue>
    </source>
</reference>
<evidence type="ECO:0000313" key="2">
    <source>
        <dbReference type="Proteomes" id="UP001396334"/>
    </source>
</evidence>
<sequence>MAKDWKSATSAVKNLEIVYVPLRPAPDFGPHIQAPQPIISEVMETGTTVIVAPMGDQRVAINGGNLPFIGLAKKIITYNKEEEEYKEYVKEKREFLVQKQ</sequence>
<evidence type="ECO:0000313" key="1">
    <source>
        <dbReference type="EMBL" id="KAK9006842.1"/>
    </source>
</evidence>
<dbReference type="EMBL" id="JBBPBN010000028">
    <property type="protein sequence ID" value="KAK9006842.1"/>
    <property type="molecule type" value="Genomic_DNA"/>
</dbReference>
<keyword evidence="2" id="KW-1185">Reference proteome</keyword>
<protein>
    <submittedName>
        <fullName evidence="1">Uncharacterized protein</fullName>
    </submittedName>
</protein>
<comment type="caution">
    <text evidence="1">The sequence shown here is derived from an EMBL/GenBank/DDBJ whole genome shotgun (WGS) entry which is preliminary data.</text>
</comment>
<accession>A0ABR2R1K8</accession>
<proteinExistence type="predicted"/>